<reference evidence="1 2" key="1">
    <citation type="journal article" date="2013" name="Genome Announc.">
        <title>Genome Sequence of the Extreme Obligate Alkaliphile Bacillus marmarensis Strain DSM 21297.</title>
        <authorList>
            <person name="Wernick D.G."/>
            <person name="Choi K.Y."/>
            <person name="Tat C.A."/>
            <person name="Lafontaine Rivera J.G."/>
            <person name="Liao J.C."/>
        </authorList>
    </citation>
    <scope>NUCLEOTIDE SEQUENCE [LARGE SCALE GENOMIC DNA]</scope>
    <source>
        <strain evidence="1 2">DSM 21297</strain>
    </source>
</reference>
<evidence type="ECO:0000313" key="2">
    <source>
        <dbReference type="Proteomes" id="UP000017170"/>
    </source>
</evidence>
<organism evidence="1 2">
    <name type="scientific">Alkalihalophilus marmarensis DSM 21297</name>
    <dbReference type="NCBI Taxonomy" id="1188261"/>
    <lineage>
        <taxon>Bacteria</taxon>
        <taxon>Bacillati</taxon>
        <taxon>Bacillota</taxon>
        <taxon>Bacilli</taxon>
        <taxon>Bacillales</taxon>
        <taxon>Bacillaceae</taxon>
        <taxon>Alkalihalophilus</taxon>
    </lineage>
</organism>
<evidence type="ECO:0000313" key="1">
    <source>
        <dbReference type="EMBL" id="ERN51171.1"/>
    </source>
</evidence>
<protein>
    <recommendedName>
        <fullName evidence="3">Transposase</fullName>
    </recommendedName>
</protein>
<sequence>MFKRVFIFIFKLEVLKVCEDGFYILLEIMKKYKVSKSVIKDWKYKLDIYGVLGF</sequence>
<dbReference type="InterPro" id="IPR010921">
    <property type="entry name" value="Trp_repressor/repl_initiator"/>
</dbReference>
<dbReference type="PATRIC" id="fig|1188261.3.peg.3974"/>
<dbReference type="EMBL" id="ATAE01000073">
    <property type="protein sequence ID" value="ERN51171.1"/>
    <property type="molecule type" value="Genomic_DNA"/>
</dbReference>
<dbReference type="GO" id="GO:0043565">
    <property type="term" value="F:sequence-specific DNA binding"/>
    <property type="evidence" value="ECO:0007669"/>
    <property type="project" value="InterPro"/>
</dbReference>
<name>U6SKJ9_9BACI</name>
<keyword evidence="2" id="KW-1185">Reference proteome</keyword>
<dbReference type="Proteomes" id="UP000017170">
    <property type="component" value="Unassembled WGS sequence"/>
</dbReference>
<proteinExistence type="predicted"/>
<dbReference type="AlphaFoldDB" id="U6SKJ9"/>
<dbReference type="SUPFAM" id="SSF48295">
    <property type="entry name" value="TrpR-like"/>
    <property type="match status" value="1"/>
</dbReference>
<accession>U6SKJ9</accession>
<evidence type="ECO:0008006" key="3">
    <source>
        <dbReference type="Google" id="ProtNLM"/>
    </source>
</evidence>
<comment type="caution">
    <text evidence="1">The sequence shown here is derived from an EMBL/GenBank/DDBJ whole genome shotgun (WGS) entry which is preliminary data.</text>
</comment>
<dbReference type="RefSeq" id="WP_022629942.1">
    <property type="nucleotide sequence ID" value="NZ_ATAE01000073.1"/>
</dbReference>
<gene>
    <name evidence="1" type="ORF">A33I_20855</name>
</gene>